<feature type="compositionally biased region" description="Low complexity" evidence="6">
    <location>
        <begin position="17"/>
        <end position="28"/>
    </location>
</feature>
<evidence type="ECO:0000256" key="2">
    <source>
        <dbReference type="ARBA" id="ARBA00023015"/>
    </source>
</evidence>
<dbReference type="GO" id="GO:1990269">
    <property type="term" value="F:RNA polymerase II C-terminal domain phosphoserine binding"/>
    <property type="evidence" value="ECO:0007669"/>
    <property type="project" value="TreeGrafter"/>
</dbReference>
<feature type="domain" description="Plus3" evidence="7">
    <location>
        <begin position="260"/>
        <end position="391"/>
    </location>
</feature>
<evidence type="ECO:0000313" key="9">
    <source>
        <dbReference type="Proteomes" id="UP000494206"/>
    </source>
</evidence>
<keyword evidence="5" id="KW-0175">Coiled coil</keyword>
<comment type="caution">
    <text evidence="8">The sequence shown here is derived from an EMBL/GenBank/DDBJ whole genome shotgun (WGS) entry which is preliminary data.</text>
</comment>
<gene>
    <name evidence="8" type="ORF">CBOVIS_LOCUS634</name>
</gene>
<dbReference type="GO" id="GO:0016593">
    <property type="term" value="C:Cdc73/Paf1 complex"/>
    <property type="evidence" value="ECO:0007669"/>
    <property type="project" value="TreeGrafter"/>
</dbReference>
<feature type="region of interest" description="Disordered" evidence="6">
    <location>
        <begin position="1"/>
        <end position="205"/>
    </location>
</feature>
<protein>
    <recommendedName>
        <fullName evidence="7">Plus3 domain-containing protein</fullName>
    </recommendedName>
</protein>
<keyword evidence="3" id="KW-0804">Transcription</keyword>
<feature type="region of interest" description="Disordered" evidence="6">
    <location>
        <begin position="219"/>
        <end position="254"/>
    </location>
</feature>
<name>A0A8S1E6N9_9PELO</name>
<evidence type="ECO:0000256" key="5">
    <source>
        <dbReference type="SAM" id="Coils"/>
    </source>
</evidence>
<dbReference type="GO" id="GO:0003677">
    <property type="term" value="F:DNA binding"/>
    <property type="evidence" value="ECO:0007669"/>
    <property type="project" value="InterPro"/>
</dbReference>
<dbReference type="InterPro" id="IPR004343">
    <property type="entry name" value="Plus-3_dom"/>
</dbReference>
<sequence length="628" mass="70391">MSSSDRSDSSDEEMQVKASSRSNSSDSDASSKKRTSRPSKADSEDTSDSDSDSGKPSPKKANKKRTVNKRKRGSSASSDDGRVDDSLFVDAEDKARWKGLSELEKEQEIFERMEARENQRTRAEIAQQLEAKKAEKDKKSRKKRKVESESDSETAKSPPKGVPSSDSDSDMNAEFHKPSDISRKHKEKNAMAELKQKRKEIEKKNAKNAALSIDAVFGAQSSGSSSSSSSSPSSRSSSSSRDSSPENRNAEEVKVVKKQVETLDELKRARLSRFKLAKIIHAPFFTDTVKGCFVRIGTGPMSGSSSNYKLWQILEVEETPKVYDLEDKRTNKGLRCRHGKLERVFRAAFVSNSEFSYIEFDEWREATQQNGTLPTMDFIEKKEIDIREALNHKYSDEEVDLLIQEKSRFEKVPKNFAMRKAELAKKKLLAQQKGNLREADEIQREIDEIERQADNLDKKRSHDISAIAFINYRNRTQNKNEFLSGRVKMEATSQDDPFTRKKGGMKIVSGSKSKTDGTISASASQSDLTSAGNETKRDEQSKPPAVVKEKRKSTNMSDLHNVASFNLNFDIDIDKLINAKPLRDDHGEGTSLPPPMPSYSAPIETKARGLSLADYRRRKEQASAAGAH</sequence>
<dbReference type="OrthoDB" id="166375at2759"/>
<evidence type="ECO:0000256" key="4">
    <source>
        <dbReference type="ARBA" id="ARBA00023242"/>
    </source>
</evidence>
<dbReference type="SUPFAM" id="SSF159042">
    <property type="entry name" value="Plus3-like"/>
    <property type="match status" value="1"/>
</dbReference>
<dbReference type="PANTHER" id="PTHR13115:SF8">
    <property type="entry name" value="RNA POLYMERASE-ASSOCIATED PROTEIN RTF1 HOMOLOG"/>
    <property type="match status" value="1"/>
</dbReference>
<evidence type="ECO:0000259" key="7">
    <source>
        <dbReference type="PROSITE" id="PS51360"/>
    </source>
</evidence>
<dbReference type="Pfam" id="PF03126">
    <property type="entry name" value="Plus-3"/>
    <property type="match status" value="1"/>
</dbReference>
<feature type="region of interest" description="Disordered" evidence="6">
    <location>
        <begin position="491"/>
        <end position="554"/>
    </location>
</feature>
<reference evidence="8 9" key="1">
    <citation type="submission" date="2020-04" db="EMBL/GenBank/DDBJ databases">
        <authorList>
            <person name="Laetsch R D."/>
            <person name="Stevens L."/>
            <person name="Kumar S."/>
            <person name="Blaxter L. M."/>
        </authorList>
    </citation>
    <scope>NUCLEOTIDE SEQUENCE [LARGE SCALE GENOMIC DNA]</scope>
</reference>
<evidence type="ECO:0000313" key="8">
    <source>
        <dbReference type="EMBL" id="CAB3397178.1"/>
    </source>
</evidence>
<proteinExistence type="predicted"/>
<evidence type="ECO:0000256" key="3">
    <source>
        <dbReference type="ARBA" id="ARBA00023163"/>
    </source>
</evidence>
<feature type="compositionally biased region" description="Basic and acidic residues" evidence="6">
    <location>
        <begin position="173"/>
        <end position="182"/>
    </location>
</feature>
<feature type="compositionally biased region" description="Basic residues" evidence="6">
    <location>
        <begin position="57"/>
        <end position="73"/>
    </location>
</feature>
<feature type="coiled-coil region" evidence="5">
    <location>
        <begin position="432"/>
        <end position="459"/>
    </location>
</feature>
<dbReference type="PANTHER" id="PTHR13115">
    <property type="entry name" value="RNA POLYMERASE-ASSOCIATED PROTEIN RTF1 HOMOLOG"/>
    <property type="match status" value="1"/>
</dbReference>
<dbReference type="Gene3D" id="3.90.70.200">
    <property type="entry name" value="Plus-3 domain"/>
    <property type="match status" value="1"/>
</dbReference>
<dbReference type="Proteomes" id="UP000494206">
    <property type="component" value="Unassembled WGS sequence"/>
</dbReference>
<dbReference type="AlphaFoldDB" id="A0A8S1E6N9"/>
<feature type="region of interest" description="Disordered" evidence="6">
    <location>
        <begin position="582"/>
        <end position="602"/>
    </location>
</feature>
<organism evidence="8 9">
    <name type="scientific">Caenorhabditis bovis</name>
    <dbReference type="NCBI Taxonomy" id="2654633"/>
    <lineage>
        <taxon>Eukaryota</taxon>
        <taxon>Metazoa</taxon>
        <taxon>Ecdysozoa</taxon>
        <taxon>Nematoda</taxon>
        <taxon>Chromadorea</taxon>
        <taxon>Rhabditida</taxon>
        <taxon>Rhabditina</taxon>
        <taxon>Rhabditomorpha</taxon>
        <taxon>Rhabditoidea</taxon>
        <taxon>Rhabditidae</taxon>
        <taxon>Peloderinae</taxon>
        <taxon>Caenorhabditis</taxon>
    </lineage>
</organism>
<keyword evidence="4" id="KW-0539">Nucleus</keyword>
<feature type="compositionally biased region" description="Basic and acidic residues" evidence="6">
    <location>
        <begin position="79"/>
        <end position="123"/>
    </location>
</feature>
<evidence type="ECO:0000256" key="6">
    <source>
        <dbReference type="SAM" id="MobiDB-lite"/>
    </source>
</evidence>
<dbReference type="SMART" id="SM00719">
    <property type="entry name" value="Plus3"/>
    <property type="match status" value="1"/>
</dbReference>
<feature type="compositionally biased region" description="Basic and acidic residues" evidence="6">
    <location>
        <begin position="243"/>
        <end position="254"/>
    </location>
</feature>
<dbReference type="InterPro" id="IPR036128">
    <property type="entry name" value="Plus3-like_sf"/>
</dbReference>
<feature type="compositionally biased region" description="Low complexity" evidence="6">
    <location>
        <begin position="221"/>
        <end position="242"/>
    </location>
</feature>
<keyword evidence="9" id="KW-1185">Reference proteome</keyword>
<evidence type="ECO:0000256" key="1">
    <source>
        <dbReference type="ARBA" id="ARBA00004123"/>
    </source>
</evidence>
<keyword evidence="2" id="KW-0805">Transcription regulation</keyword>
<dbReference type="PROSITE" id="PS51360">
    <property type="entry name" value="PLUS3"/>
    <property type="match status" value="1"/>
</dbReference>
<feature type="compositionally biased region" description="Polar residues" evidence="6">
    <location>
        <begin position="510"/>
        <end position="533"/>
    </location>
</feature>
<accession>A0A8S1E6N9</accession>
<comment type="subcellular location">
    <subcellularLocation>
        <location evidence="1">Nucleus</location>
    </subcellularLocation>
</comment>
<dbReference type="EMBL" id="CADEPM010000001">
    <property type="protein sequence ID" value="CAB3397178.1"/>
    <property type="molecule type" value="Genomic_DNA"/>
</dbReference>